<dbReference type="EMBL" id="MK625006">
    <property type="protein sequence ID" value="QES86228.1"/>
    <property type="molecule type" value="Genomic_DNA"/>
</dbReference>
<comment type="subunit">
    <text evidence="3">Component of the cytochrome c oxidase (complex IV, CIV), a multisubunit enzyme composed of a catalytic core of 3 subunits and several supernumerary subunits. The complex exists as a monomer or a dimer and forms supercomplexes (SCs) in the inner mitochondrial membrane with ubiquinol-cytochrome c oxidoreductase (cytochrome b-c1 complex, complex III, CIII).</text>
</comment>
<feature type="transmembrane region" description="Helical" evidence="19">
    <location>
        <begin position="20"/>
        <end position="42"/>
    </location>
</feature>
<comment type="function">
    <text evidence="18">Component of the cytochrome c oxidase, the last enzyme in the mitochondrial electron transport chain which drives oxidative phosphorylation. The respiratory chain contains 3 multisubunit complexes succinate dehydrogenase (complex II, CII), ubiquinol-cytochrome c oxidoreductase (cytochrome b-c1 complex, complex III, CIII) and cytochrome c oxidase (complex IV, CIV), that cooperate to transfer electrons derived from NADH and succinate to molecular oxygen, creating an electrochemical gradient over the inner membrane that drives transmembrane transport and the ATP synthase. Cytochrome c oxidase is the component of the respiratory chain that catalyzes the reduction of oxygen to water. Electrons originating from reduced cytochrome c in the intermembrane space (IMS) are transferred via the dinuclear copper A center (CU(A)) of subunit 2 and heme A of subunit 1 to the active site in subunit 1, a binuclear center (BNC) formed by heme A3 and copper B (CU(B)). The BNC reduces molecular oxygen to 2 water molecules using 4 electrons from cytochrome c in the IMS and 4 protons from the mitochondrial matrix.</text>
</comment>
<evidence type="ECO:0000256" key="19">
    <source>
        <dbReference type="SAM" id="Phobius"/>
    </source>
</evidence>
<feature type="domain" description="Cytochrome oxidase subunit II transmembrane region profile" evidence="21">
    <location>
        <begin position="1"/>
        <end position="91"/>
    </location>
</feature>
<keyword evidence="15 18" id="KW-0496">Mitochondrion</keyword>
<dbReference type="AlphaFoldDB" id="A0A5J6DQB4"/>
<dbReference type="PROSITE" id="PS50857">
    <property type="entry name" value="COX2_CUA"/>
    <property type="match status" value="1"/>
</dbReference>
<keyword evidence="22" id="KW-0560">Oxidoreductase</keyword>
<dbReference type="FunFam" id="2.60.40.420:FF:000001">
    <property type="entry name" value="Cytochrome c oxidase subunit 2"/>
    <property type="match status" value="1"/>
</dbReference>
<keyword evidence="9 18" id="KW-0999">Mitochondrion inner membrane</keyword>
<dbReference type="InterPro" id="IPR002429">
    <property type="entry name" value="CcO_II-like_C"/>
</dbReference>
<dbReference type="PROSITE" id="PS50999">
    <property type="entry name" value="COX2_TM"/>
    <property type="match status" value="1"/>
</dbReference>
<dbReference type="GO" id="GO:0016491">
    <property type="term" value="F:oxidoreductase activity"/>
    <property type="evidence" value="ECO:0007669"/>
    <property type="project" value="UniProtKB-KW"/>
</dbReference>
<keyword evidence="6 18" id="KW-0679">Respiratory chain</keyword>
<evidence type="ECO:0000256" key="11">
    <source>
        <dbReference type="ARBA" id="ARBA00022967"/>
    </source>
</evidence>
<dbReference type="SUPFAM" id="SSF49503">
    <property type="entry name" value="Cupredoxins"/>
    <property type="match status" value="1"/>
</dbReference>
<dbReference type="PRINTS" id="PR01166">
    <property type="entry name" value="CYCOXIDASEII"/>
</dbReference>
<proteinExistence type="inferred from homology"/>
<gene>
    <name evidence="22" type="primary">cox2</name>
</gene>
<organism evidence="22">
    <name type="scientific">Diodontus guichardi</name>
    <dbReference type="NCBI Taxonomy" id="2555506"/>
    <lineage>
        <taxon>Eukaryota</taxon>
        <taxon>Metazoa</taxon>
        <taxon>Ecdysozoa</taxon>
        <taxon>Arthropoda</taxon>
        <taxon>Hexapoda</taxon>
        <taxon>Insecta</taxon>
        <taxon>Pterygota</taxon>
        <taxon>Neoptera</taxon>
        <taxon>Endopterygota</taxon>
        <taxon>Hymenoptera</taxon>
        <taxon>Apocrita</taxon>
        <taxon>Aculeata</taxon>
        <taxon>Apoidea</taxon>
        <taxon>Crabronidae</taxon>
        <taxon>Pemphredoninae</taxon>
        <taxon>Pemphredonini</taxon>
        <taxon>Pemphredonina</taxon>
        <taxon>Diodontus</taxon>
    </lineage>
</organism>
<comment type="catalytic activity">
    <reaction evidence="17">
        <text>4 Fe(II)-[cytochrome c] + O2 + 8 H(+)(in) = 4 Fe(III)-[cytochrome c] + 2 H2O + 4 H(+)(out)</text>
        <dbReference type="Rhea" id="RHEA:11436"/>
        <dbReference type="Rhea" id="RHEA-COMP:10350"/>
        <dbReference type="Rhea" id="RHEA-COMP:14399"/>
        <dbReference type="ChEBI" id="CHEBI:15377"/>
        <dbReference type="ChEBI" id="CHEBI:15378"/>
        <dbReference type="ChEBI" id="CHEBI:15379"/>
        <dbReference type="ChEBI" id="CHEBI:29033"/>
        <dbReference type="ChEBI" id="CHEBI:29034"/>
        <dbReference type="EC" id="7.1.1.9"/>
    </reaction>
    <physiologicalReaction direction="left-to-right" evidence="17">
        <dbReference type="Rhea" id="RHEA:11437"/>
    </physiologicalReaction>
</comment>
<keyword evidence="10" id="KW-0460">Magnesium</keyword>
<dbReference type="SUPFAM" id="SSF81464">
    <property type="entry name" value="Cytochrome c oxidase subunit II-like, transmembrane region"/>
    <property type="match status" value="1"/>
</dbReference>
<evidence type="ECO:0000256" key="6">
    <source>
        <dbReference type="ARBA" id="ARBA00022660"/>
    </source>
</evidence>
<dbReference type="Pfam" id="PF02790">
    <property type="entry name" value="COX2_TM"/>
    <property type="match status" value="1"/>
</dbReference>
<keyword evidence="7 18" id="KW-0812">Transmembrane</keyword>
<dbReference type="GO" id="GO:0005507">
    <property type="term" value="F:copper ion binding"/>
    <property type="evidence" value="ECO:0007669"/>
    <property type="project" value="InterPro"/>
</dbReference>
<evidence type="ECO:0000256" key="16">
    <source>
        <dbReference type="ARBA" id="ARBA00023136"/>
    </source>
</evidence>
<evidence type="ECO:0000256" key="18">
    <source>
        <dbReference type="RuleBase" id="RU000457"/>
    </source>
</evidence>
<evidence type="ECO:0000256" key="10">
    <source>
        <dbReference type="ARBA" id="ARBA00022842"/>
    </source>
</evidence>
<protein>
    <recommendedName>
        <fullName evidence="4 18">Cytochrome c oxidase subunit 2</fullName>
    </recommendedName>
</protein>
<keyword evidence="14 18" id="KW-0186">Copper</keyword>
<evidence type="ECO:0000256" key="2">
    <source>
        <dbReference type="ARBA" id="ARBA00007866"/>
    </source>
</evidence>
<keyword evidence="8 18" id="KW-0479">Metal-binding</keyword>
<dbReference type="InterPro" id="IPR045187">
    <property type="entry name" value="CcO_II"/>
</dbReference>
<dbReference type="GO" id="GO:0005743">
    <property type="term" value="C:mitochondrial inner membrane"/>
    <property type="evidence" value="ECO:0007669"/>
    <property type="project" value="UniProtKB-SubCell"/>
</dbReference>
<comment type="cofactor">
    <cofactor evidence="18">
        <name>Cu cation</name>
        <dbReference type="ChEBI" id="CHEBI:23378"/>
    </cofactor>
    <text evidence="18">Binds a copper A center.</text>
</comment>
<evidence type="ECO:0000256" key="9">
    <source>
        <dbReference type="ARBA" id="ARBA00022792"/>
    </source>
</evidence>
<feature type="transmembrane region" description="Helical" evidence="19">
    <location>
        <begin position="63"/>
        <end position="85"/>
    </location>
</feature>
<dbReference type="Gene3D" id="1.10.287.90">
    <property type="match status" value="1"/>
</dbReference>
<reference evidence="22" key="1">
    <citation type="journal article" date="2019" name="Can. Entomol.">
        <title>Two new species of Diodontus (Hymenoptera: Pemphredonidae) from the western Mediterranean and their phylogenetic relationships.</title>
        <authorList>
            <person name="Budrys E."/>
            <person name="Budriene A."/>
            <person name="Orlovskyte S."/>
            <person name="Soon V."/>
        </authorList>
    </citation>
    <scope>NUCLEOTIDE SEQUENCE</scope>
</reference>
<dbReference type="GO" id="GO:0004129">
    <property type="term" value="F:cytochrome-c oxidase activity"/>
    <property type="evidence" value="ECO:0007669"/>
    <property type="project" value="UniProtKB-EC"/>
</dbReference>
<dbReference type="Gene3D" id="2.60.40.420">
    <property type="entry name" value="Cupredoxins - blue copper proteins"/>
    <property type="match status" value="1"/>
</dbReference>
<evidence type="ECO:0000259" key="20">
    <source>
        <dbReference type="PROSITE" id="PS50857"/>
    </source>
</evidence>
<evidence type="ECO:0000256" key="5">
    <source>
        <dbReference type="ARBA" id="ARBA00022448"/>
    </source>
</evidence>
<evidence type="ECO:0000256" key="8">
    <source>
        <dbReference type="ARBA" id="ARBA00022723"/>
    </source>
</evidence>
<evidence type="ECO:0000259" key="21">
    <source>
        <dbReference type="PROSITE" id="PS50999"/>
    </source>
</evidence>
<evidence type="ECO:0000256" key="13">
    <source>
        <dbReference type="ARBA" id="ARBA00022989"/>
    </source>
</evidence>
<feature type="domain" description="Cytochrome oxidase subunit II copper A binding" evidence="20">
    <location>
        <begin position="93"/>
        <end position="224"/>
    </location>
</feature>
<sequence>MYTWYMYSLQDSASPIFDYLMLFYDTTMIMIILITSMTLYLMMSIMMNKFTNRFLLQGHSIEIIWTLIPMFILLFLAIPSLKVLYSMDELWNPTYFTIKIIGNQWYWSYEYSEFSKMKFDSYMNSWMNNFNFRLLDVDNRLILPTYLPIRLLITSNDVIHSWAIPSLSIKLDAIPGRINQIMYISTRIGMFFGQCSEICGANHSFMPIMIESTNFHQFLNWTNK</sequence>
<evidence type="ECO:0000313" key="22">
    <source>
        <dbReference type="EMBL" id="QES86228.1"/>
    </source>
</evidence>
<evidence type="ECO:0000256" key="7">
    <source>
        <dbReference type="ARBA" id="ARBA00022692"/>
    </source>
</evidence>
<evidence type="ECO:0000256" key="15">
    <source>
        <dbReference type="ARBA" id="ARBA00023128"/>
    </source>
</evidence>
<dbReference type="InterPro" id="IPR011759">
    <property type="entry name" value="Cyt_c_oxidase_su2_TM_dom"/>
</dbReference>
<keyword evidence="11" id="KW-1278">Translocase</keyword>
<keyword evidence="13 19" id="KW-1133">Transmembrane helix</keyword>
<dbReference type="InterPro" id="IPR036257">
    <property type="entry name" value="Cyt_c_oxidase_su2_TM_sf"/>
</dbReference>
<geneLocation type="mitochondrion" evidence="22"/>
<keyword evidence="5 18" id="KW-0813">Transport</keyword>
<evidence type="ECO:0000256" key="12">
    <source>
        <dbReference type="ARBA" id="ARBA00022982"/>
    </source>
</evidence>
<dbReference type="PANTHER" id="PTHR22888:SF9">
    <property type="entry name" value="CYTOCHROME C OXIDASE SUBUNIT 2"/>
    <property type="match status" value="1"/>
</dbReference>
<dbReference type="InterPro" id="IPR008972">
    <property type="entry name" value="Cupredoxin"/>
</dbReference>
<evidence type="ECO:0000256" key="4">
    <source>
        <dbReference type="ARBA" id="ARBA00015946"/>
    </source>
</evidence>
<dbReference type="GO" id="GO:0042773">
    <property type="term" value="P:ATP synthesis coupled electron transport"/>
    <property type="evidence" value="ECO:0007669"/>
    <property type="project" value="TreeGrafter"/>
</dbReference>
<name>A0A5J6DQB4_9HYME</name>
<comment type="subcellular location">
    <subcellularLocation>
        <location evidence="1 18">Mitochondrion inner membrane</location>
        <topology evidence="1 18">Multi-pass membrane protein</topology>
    </subcellularLocation>
</comment>
<keyword evidence="12 18" id="KW-0249">Electron transport</keyword>
<dbReference type="InterPro" id="IPR001505">
    <property type="entry name" value="Copper_CuA"/>
</dbReference>
<dbReference type="InterPro" id="IPR034210">
    <property type="entry name" value="CcO_II_C"/>
</dbReference>
<evidence type="ECO:0000256" key="14">
    <source>
        <dbReference type="ARBA" id="ARBA00023008"/>
    </source>
</evidence>
<evidence type="ECO:0000256" key="3">
    <source>
        <dbReference type="ARBA" id="ARBA00011164"/>
    </source>
</evidence>
<dbReference type="Pfam" id="PF00116">
    <property type="entry name" value="COX2"/>
    <property type="match status" value="1"/>
</dbReference>
<evidence type="ECO:0000256" key="17">
    <source>
        <dbReference type="ARBA" id="ARBA00049512"/>
    </source>
</evidence>
<dbReference type="PROSITE" id="PS00078">
    <property type="entry name" value="COX2"/>
    <property type="match status" value="1"/>
</dbReference>
<evidence type="ECO:0000256" key="1">
    <source>
        <dbReference type="ARBA" id="ARBA00004448"/>
    </source>
</evidence>
<comment type="similarity">
    <text evidence="2 18">Belongs to the cytochrome c oxidase subunit 2 family.</text>
</comment>
<accession>A0A5J6DQB4</accession>
<dbReference type="CDD" id="cd13912">
    <property type="entry name" value="CcO_II_C"/>
    <property type="match status" value="1"/>
</dbReference>
<dbReference type="PANTHER" id="PTHR22888">
    <property type="entry name" value="CYTOCHROME C OXIDASE, SUBUNIT II"/>
    <property type="match status" value="1"/>
</dbReference>
<keyword evidence="16 18" id="KW-0472">Membrane</keyword>